<dbReference type="Gramene" id="ESQ43542">
    <property type="protein sequence ID" value="ESQ43542"/>
    <property type="gene ID" value="EUTSA_v10015151mg"/>
</dbReference>
<dbReference type="Proteomes" id="UP000030689">
    <property type="component" value="Unassembled WGS sequence"/>
</dbReference>
<evidence type="ECO:0000313" key="2">
    <source>
        <dbReference type="Proteomes" id="UP000030689"/>
    </source>
</evidence>
<sequence length="86" mass="9869">MVLVYSPLYMFLRVQHGTSFGRCRYRSVSVKNRPYVFPNYAGNFILQEEEVAVVFVFDVDYTCAIGSGKFNKPKAIIARRCILHVA</sequence>
<organism evidence="1 2">
    <name type="scientific">Eutrema salsugineum</name>
    <name type="common">Saltwater cress</name>
    <name type="synonym">Sisymbrium salsugineum</name>
    <dbReference type="NCBI Taxonomy" id="72664"/>
    <lineage>
        <taxon>Eukaryota</taxon>
        <taxon>Viridiplantae</taxon>
        <taxon>Streptophyta</taxon>
        <taxon>Embryophyta</taxon>
        <taxon>Tracheophyta</taxon>
        <taxon>Spermatophyta</taxon>
        <taxon>Magnoliopsida</taxon>
        <taxon>eudicotyledons</taxon>
        <taxon>Gunneridae</taxon>
        <taxon>Pentapetalae</taxon>
        <taxon>rosids</taxon>
        <taxon>malvids</taxon>
        <taxon>Brassicales</taxon>
        <taxon>Brassicaceae</taxon>
        <taxon>Eutremeae</taxon>
        <taxon>Eutrema</taxon>
    </lineage>
</organism>
<accession>V4LM90</accession>
<protein>
    <submittedName>
        <fullName evidence="1">Uncharacterized protein</fullName>
    </submittedName>
</protein>
<reference evidence="1 2" key="1">
    <citation type="journal article" date="2013" name="Front. Plant Sci.">
        <title>The Reference Genome of the Halophytic Plant Eutrema salsugineum.</title>
        <authorList>
            <person name="Yang R."/>
            <person name="Jarvis D.E."/>
            <person name="Chen H."/>
            <person name="Beilstein M.A."/>
            <person name="Grimwood J."/>
            <person name="Jenkins J."/>
            <person name="Shu S."/>
            <person name="Prochnik S."/>
            <person name="Xin M."/>
            <person name="Ma C."/>
            <person name="Schmutz J."/>
            <person name="Wing R.A."/>
            <person name="Mitchell-Olds T."/>
            <person name="Schumaker K.S."/>
            <person name="Wang X."/>
        </authorList>
    </citation>
    <scope>NUCLEOTIDE SEQUENCE [LARGE SCALE GENOMIC DNA]</scope>
</reference>
<dbReference type="KEGG" id="eus:EUTSA_v10015151mg"/>
<keyword evidence="2" id="KW-1185">Reference proteome</keyword>
<gene>
    <name evidence="1" type="ORF">EUTSA_v10015151mg</name>
</gene>
<name>V4LM90_EUTSA</name>
<proteinExistence type="predicted"/>
<dbReference type="AlphaFoldDB" id="V4LM90"/>
<evidence type="ECO:0000313" key="1">
    <source>
        <dbReference type="EMBL" id="ESQ43542.1"/>
    </source>
</evidence>
<dbReference type="EMBL" id="KI517464">
    <property type="protein sequence ID" value="ESQ43542.1"/>
    <property type="molecule type" value="Genomic_DNA"/>
</dbReference>